<dbReference type="PANTHER" id="PTHR42923">
    <property type="entry name" value="PROTOPORPHYRINOGEN OXIDASE"/>
    <property type="match status" value="1"/>
</dbReference>
<dbReference type="SUPFAM" id="SSF51905">
    <property type="entry name" value="FAD/NAD(P)-binding domain"/>
    <property type="match status" value="1"/>
</dbReference>
<reference evidence="3 4" key="1">
    <citation type="journal article" date="2019" name="Sci. Rep.">
        <title>Comparative genomics of chytrid fungi reveal insights into the obligate biotrophic and pathogenic lifestyle of Synchytrium endobioticum.</title>
        <authorList>
            <person name="van de Vossenberg B.T.L.H."/>
            <person name="Warris S."/>
            <person name="Nguyen H.D.T."/>
            <person name="van Gent-Pelzer M.P.E."/>
            <person name="Joly D.L."/>
            <person name="van de Geest H.C."/>
            <person name="Bonants P.J.M."/>
            <person name="Smith D.S."/>
            <person name="Levesque C.A."/>
            <person name="van der Lee T.A.J."/>
        </authorList>
    </citation>
    <scope>NUCLEOTIDE SEQUENCE [LARGE SCALE GENOMIC DNA]</scope>
    <source>
        <strain evidence="3 4">CBS 809.83</strain>
    </source>
</reference>
<keyword evidence="1" id="KW-1133">Transmembrane helix</keyword>
<keyword evidence="1" id="KW-0812">Transmembrane</keyword>
<evidence type="ECO:0000259" key="2">
    <source>
        <dbReference type="Pfam" id="PF01593"/>
    </source>
</evidence>
<dbReference type="Gene3D" id="3.50.50.60">
    <property type="entry name" value="FAD/NAD(P)-binding domain"/>
    <property type="match status" value="2"/>
</dbReference>
<dbReference type="EMBL" id="QEAQ01000021">
    <property type="protein sequence ID" value="TPX59769.1"/>
    <property type="molecule type" value="Genomic_DNA"/>
</dbReference>
<proteinExistence type="predicted"/>
<evidence type="ECO:0000313" key="4">
    <source>
        <dbReference type="Proteomes" id="UP000318582"/>
    </source>
</evidence>
<keyword evidence="1" id="KW-0472">Membrane</keyword>
<dbReference type="Gene3D" id="1.10.3110.10">
    <property type="entry name" value="protoporphyrinogen ix oxidase, domain 3"/>
    <property type="match status" value="1"/>
</dbReference>
<dbReference type="InterPro" id="IPR050464">
    <property type="entry name" value="Zeta_carotene_desat/Oxidored"/>
</dbReference>
<evidence type="ECO:0000256" key="1">
    <source>
        <dbReference type="SAM" id="Phobius"/>
    </source>
</evidence>
<dbReference type="InterPro" id="IPR036188">
    <property type="entry name" value="FAD/NAD-bd_sf"/>
</dbReference>
<feature type="transmembrane region" description="Helical" evidence="1">
    <location>
        <begin position="517"/>
        <end position="535"/>
    </location>
</feature>
<dbReference type="GO" id="GO:0016491">
    <property type="term" value="F:oxidoreductase activity"/>
    <property type="evidence" value="ECO:0007669"/>
    <property type="project" value="InterPro"/>
</dbReference>
<keyword evidence="4" id="KW-1185">Reference proteome</keyword>
<name>A0A507E6S0_9FUNG</name>
<dbReference type="InterPro" id="IPR002937">
    <property type="entry name" value="Amino_oxidase"/>
</dbReference>
<sequence length="541" mass="60393">MAPKKIAVVGSGVSGLGAAWLLAKQPGDFTVTVYEAGSYLGGHTHTVDIPTLDKKKTVPVDTGFIVCNPVTYPNFLALMRELRVPIDQTDMSFAVSRNKGEFEWCGDNLWTVFAQRKNLNPWAKGTKDGGMWRMIYDIVRFHEEAKKIALESDRMLFDPLGQPLEDLDEDKKVHPLTGVTLVDFFKARTYSDFFYENYVVPMTSAIWSTPADMAFDRFPVLTLFRFMRNHQLLQIGGRPKWRTVNQGSRSYVTKILTNLPDVRLNTAVQSIKRNGAGGKIVLTDSAGNTETYDHIIMATHTDQALKILGEDASSDEKKILGSVKYLPNRLVLHQDTELMPKSRNAWAAWNYLTKTSKETSSPVVCLTYWMNRLQPFVKLTEAGMVFATLNPLYEPKKELILGEYEYDHPLYSPETIAAQEQLPLIQNQNGITYCGAWTNYGFHEDALTSGLLAAVALGADCPFAIHMNGGFPTLRQPLSPPEWAAAKGVKVYKTPAPLYLPHTPEHEKKTSNPAIEIVLAAGMTVFAAVCVWIAFNVDLGF</sequence>
<dbReference type="STRING" id="109895.A0A507E6S0"/>
<organism evidence="3 4">
    <name type="scientific">Powellomyces hirtus</name>
    <dbReference type="NCBI Taxonomy" id="109895"/>
    <lineage>
        <taxon>Eukaryota</taxon>
        <taxon>Fungi</taxon>
        <taxon>Fungi incertae sedis</taxon>
        <taxon>Chytridiomycota</taxon>
        <taxon>Chytridiomycota incertae sedis</taxon>
        <taxon>Chytridiomycetes</taxon>
        <taxon>Spizellomycetales</taxon>
        <taxon>Powellomycetaceae</taxon>
        <taxon>Powellomyces</taxon>
    </lineage>
</organism>
<dbReference type="Gene3D" id="3.90.660.20">
    <property type="entry name" value="Protoporphyrinogen oxidase, mitochondrial, domain 2"/>
    <property type="match status" value="1"/>
</dbReference>
<dbReference type="Pfam" id="PF01593">
    <property type="entry name" value="Amino_oxidase"/>
    <property type="match status" value="1"/>
</dbReference>
<comment type="caution">
    <text evidence="3">The sequence shown here is derived from an EMBL/GenBank/DDBJ whole genome shotgun (WGS) entry which is preliminary data.</text>
</comment>
<dbReference type="Proteomes" id="UP000318582">
    <property type="component" value="Unassembled WGS sequence"/>
</dbReference>
<protein>
    <recommendedName>
        <fullName evidence="2">Amine oxidase domain-containing protein</fullName>
    </recommendedName>
</protein>
<evidence type="ECO:0000313" key="3">
    <source>
        <dbReference type="EMBL" id="TPX59769.1"/>
    </source>
</evidence>
<gene>
    <name evidence="3" type="ORF">PhCBS80983_g02187</name>
</gene>
<feature type="domain" description="Amine oxidase" evidence="2">
    <location>
        <begin position="13"/>
        <end position="305"/>
    </location>
</feature>
<dbReference type="PANTHER" id="PTHR42923:SF17">
    <property type="entry name" value="AMINE OXIDASE DOMAIN-CONTAINING PROTEIN"/>
    <property type="match status" value="1"/>
</dbReference>
<accession>A0A507E6S0</accession>
<dbReference type="AlphaFoldDB" id="A0A507E6S0"/>